<evidence type="ECO:0000256" key="1">
    <source>
        <dbReference type="SAM" id="MobiDB-lite"/>
    </source>
</evidence>
<evidence type="ECO:0000313" key="3">
    <source>
        <dbReference type="Proteomes" id="UP000054630"/>
    </source>
</evidence>
<accession>A0A0V0RGJ8</accession>
<keyword evidence="3" id="KW-1185">Reference proteome</keyword>
<comment type="caution">
    <text evidence="2">The sequence shown here is derived from an EMBL/GenBank/DDBJ whole genome shotgun (WGS) entry which is preliminary data.</text>
</comment>
<proteinExistence type="predicted"/>
<sequence length="189" mass="20869">MPYMSIDSSMSERCCVRGCEHAGEKRRLLSFNLIRWRSRNSGELPEVEPRSCTTSRCDSTPPQTDVALDDPSGGLRNTPRPSNEIPVPVQSQSGSCGKTGVQWTTSDKKRAPDVLSPQSMNQRNHGRIGGRMMVEGGFDGLRVCVVKSVTGRQITTAFPGDCHSFNLIKLKSNNYSPLPECQIKLRSLQ</sequence>
<dbReference type="OrthoDB" id="10474811at2759"/>
<feature type="compositionally biased region" description="Polar residues" evidence="1">
    <location>
        <begin position="51"/>
        <end position="63"/>
    </location>
</feature>
<organism evidence="2 3">
    <name type="scientific">Trichinella nelsoni</name>
    <dbReference type="NCBI Taxonomy" id="6336"/>
    <lineage>
        <taxon>Eukaryota</taxon>
        <taxon>Metazoa</taxon>
        <taxon>Ecdysozoa</taxon>
        <taxon>Nematoda</taxon>
        <taxon>Enoplea</taxon>
        <taxon>Dorylaimia</taxon>
        <taxon>Trichinellida</taxon>
        <taxon>Trichinellidae</taxon>
        <taxon>Trichinella</taxon>
    </lineage>
</organism>
<feature type="region of interest" description="Disordered" evidence="1">
    <location>
        <begin position="42"/>
        <end position="103"/>
    </location>
</feature>
<gene>
    <name evidence="2" type="ORF">T07_12498</name>
</gene>
<protein>
    <submittedName>
        <fullName evidence="2">Uncharacterized protein</fullName>
    </submittedName>
</protein>
<dbReference type="EMBL" id="JYDL01000192">
    <property type="protein sequence ID" value="KRX13611.1"/>
    <property type="molecule type" value="Genomic_DNA"/>
</dbReference>
<reference evidence="2 3" key="1">
    <citation type="submission" date="2015-01" db="EMBL/GenBank/DDBJ databases">
        <title>Evolution of Trichinella species and genotypes.</title>
        <authorList>
            <person name="Korhonen P.K."/>
            <person name="Edoardo P."/>
            <person name="Giuseppe L.R."/>
            <person name="Gasser R.B."/>
        </authorList>
    </citation>
    <scope>NUCLEOTIDE SEQUENCE [LARGE SCALE GENOMIC DNA]</scope>
    <source>
        <strain evidence="2">ISS37</strain>
    </source>
</reference>
<dbReference type="AlphaFoldDB" id="A0A0V0RGJ8"/>
<name>A0A0V0RGJ8_9BILA</name>
<evidence type="ECO:0000313" key="2">
    <source>
        <dbReference type="EMBL" id="KRX13611.1"/>
    </source>
</evidence>
<feature type="compositionally biased region" description="Polar residues" evidence="1">
    <location>
        <begin position="89"/>
        <end position="103"/>
    </location>
</feature>
<dbReference type="Proteomes" id="UP000054630">
    <property type="component" value="Unassembled WGS sequence"/>
</dbReference>